<dbReference type="EMBL" id="WNZZ01000003">
    <property type="protein sequence ID" value="MUG21917.1"/>
    <property type="molecule type" value="Genomic_DNA"/>
</dbReference>
<dbReference type="GeneID" id="77011642"/>
<sequence>MAERGIDISGRINALLTNFHNYKTPELAGNSLLALWAALRKGFFDSPIPDSDKTCRIWLWHLVTDLVFKLKPKYDENTRLGSVGCLLEAASMYPQTQRLILECMENWGIKEPKRPRGDFQLDLKELYGRCRNHLGTTCLPDNYVITKKGIMMTARQ</sequence>
<reference evidence="2 4" key="2">
    <citation type="submission" date="2019-11" db="EMBL/GenBank/DDBJ databases">
        <title>Draft genome sequences of five Paenibacillus species of dairy origin.</title>
        <authorList>
            <person name="Olajide A.M."/>
            <person name="Chen S."/>
            <person name="Lapointe G."/>
        </authorList>
    </citation>
    <scope>NUCLEOTIDE SEQUENCE [LARGE SCALE GENOMIC DNA]</scope>
    <source>
        <strain evidence="2 4">3CT49</strain>
    </source>
</reference>
<dbReference type="Proteomes" id="UP000029278">
    <property type="component" value="Unassembled WGS sequence"/>
</dbReference>
<gene>
    <name evidence="1" type="ORF">DJ90_892</name>
    <name evidence="2" type="ORF">GNQ08_05675</name>
</gene>
<dbReference type="AlphaFoldDB" id="A0A090ZJJ5"/>
<dbReference type="OrthoDB" id="2659117at2"/>
<dbReference type="STRING" id="44252.DJ90_892"/>
<dbReference type="PATRIC" id="fig|44252.3.peg.1349"/>
<name>A0A090ZJJ5_PAEMA</name>
<dbReference type="RefSeq" id="WP_051985279.1">
    <property type="nucleotide sequence ID" value="NZ_BOSD01000017.1"/>
</dbReference>
<dbReference type="Proteomes" id="UP000442469">
    <property type="component" value="Unassembled WGS sequence"/>
</dbReference>
<evidence type="ECO:0000313" key="1">
    <source>
        <dbReference type="EMBL" id="KFN10435.1"/>
    </source>
</evidence>
<evidence type="ECO:0000313" key="4">
    <source>
        <dbReference type="Proteomes" id="UP000442469"/>
    </source>
</evidence>
<protein>
    <submittedName>
        <fullName evidence="1">Uncharacterized protein</fullName>
    </submittedName>
</protein>
<dbReference type="HOGENOM" id="CLU_1684839_0_0_9"/>
<keyword evidence="3" id="KW-1185">Reference proteome</keyword>
<evidence type="ECO:0000313" key="2">
    <source>
        <dbReference type="EMBL" id="MUG21917.1"/>
    </source>
</evidence>
<accession>A0A090ZJJ5</accession>
<proteinExistence type="predicted"/>
<evidence type="ECO:0000313" key="3">
    <source>
        <dbReference type="Proteomes" id="UP000029278"/>
    </source>
</evidence>
<comment type="caution">
    <text evidence="1">The sequence shown here is derived from an EMBL/GenBank/DDBJ whole genome shotgun (WGS) entry which is preliminary data.</text>
</comment>
<reference evidence="1 3" key="1">
    <citation type="submission" date="2014-04" db="EMBL/GenBank/DDBJ databases">
        <authorList>
            <person name="Bishop-Lilly K.A."/>
            <person name="Broomall S.M."/>
            <person name="Chain P.S."/>
            <person name="Chertkov O."/>
            <person name="Coyne S.R."/>
            <person name="Daligault H.E."/>
            <person name="Davenport K.W."/>
            <person name="Erkkila T."/>
            <person name="Frey K.G."/>
            <person name="Gibbons H.S."/>
            <person name="Gu W."/>
            <person name="Jaissle J."/>
            <person name="Johnson S.L."/>
            <person name="Koroleva G.I."/>
            <person name="Ladner J.T."/>
            <person name="Lo C.-C."/>
            <person name="Minogue T.D."/>
            <person name="Munk C."/>
            <person name="Palacios G.F."/>
            <person name="Redden C.L."/>
            <person name="Rosenzweig C.N."/>
            <person name="Scholz M.B."/>
            <person name="Teshima H."/>
            <person name="Xu Y."/>
        </authorList>
    </citation>
    <scope>NUCLEOTIDE SEQUENCE [LARGE SCALE GENOMIC DNA]</scope>
    <source>
        <strain evidence="1 3">8244</strain>
    </source>
</reference>
<dbReference type="EMBL" id="JMQA01000018">
    <property type="protein sequence ID" value="KFN10435.1"/>
    <property type="molecule type" value="Genomic_DNA"/>
</dbReference>
<organism evidence="1 3">
    <name type="scientific">Paenibacillus macerans</name>
    <name type="common">Bacillus macerans</name>
    <dbReference type="NCBI Taxonomy" id="44252"/>
    <lineage>
        <taxon>Bacteria</taxon>
        <taxon>Bacillati</taxon>
        <taxon>Bacillota</taxon>
        <taxon>Bacilli</taxon>
        <taxon>Bacillales</taxon>
        <taxon>Paenibacillaceae</taxon>
        <taxon>Paenibacillus</taxon>
    </lineage>
</organism>